<evidence type="ECO:0000313" key="2">
    <source>
        <dbReference type="Proteomes" id="UP000822688"/>
    </source>
</evidence>
<dbReference type="AlphaFoldDB" id="A0A8T0HL28"/>
<name>A0A8T0HL28_CERPU</name>
<accession>A0A8T0HL28</accession>
<protein>
    <submittedName>
        <fullName evidence="1">Uncharacterized protein</fullName>
    </submittedName>
</protein>
<reference evidence="1" key="1">
    <citation type="submission" date="2020-06" db="EMBL/GenBank/DDBJ databases">
        <title>WGS assembly of Ceratodon purpureus strain R40.</title>
        <authorList>
            <person name="Carey S.B."/>
            <person name="Jenkins J."/>
            <person name="Shu S."/>
            <person name="Lovell J.T."/>
            <person name="Sreedasyam A."/>
            <person name="Maumus F."/>
            <person name="Tiley G.P."/>
            <person name="Fernandez-Pozo N."/>
            <person name="Barry K."/>
            <person name="Chen C."/>
            <person name="Wang M."/>
            <person name="Lipzen A."/>
            <person name="Daum C."/>
            <person name="Saski C.A."/>
            <person name="Payton A.C."/>
            <person name="Mcbreen J.C."/>
            <person name="Conrad R.E."/>
            <person name="Kollar L.M."/>
            <person name="Olsson S."/>
            <person name="Huttunen S."/>
            <person name="Landis J.B."/>
            <person name="Wickett N.J."/>
            <person name="Johnson M.G."/>
            <person name="Rensing S.A."/>
            <person name="Grimwood J."/>
            <person name="Schmutz J."/>
            <person name="Mcdaniel S.F."/>
        </authorList>
    </citation>
    <scope>NUCLEOTIDE SEQUENCE</scope>
    <source>
        <strain evidence="1">R40</strain>
    </source>
</reference>
<dbReference type="Proteomes" id="UP000822688">
    <property type="component" value="Chromosome V"/>
</dbReference>
<sequence>MRTHGQTLWCSWRTVQTTNCAGMMTDTETTIPISNCQEGKFMRACHSHPVLVHCKFPGDERSCHELYGRFCHGPNKWLGSRSSQVWHGVHFGAATCKCLFIFILRAVS</sequence>
<gene>
    <name evidence="1" type="ORF">KC19_VG012400</name>
</gene>
<comment type="caution">
    <text evidence="1">The sequence shown here is derived from an EMBL/GenBank/DDBJ whole genome shotgun (WGS) entry which is preliminary data.</text>
</comment>
<keyword evidence="2" id="KW-1185">Reference proteome</keyword>
<proteinExistence type="predicted"/>
<dbReference type="EMBL" id="CM026426">
    <property type="protein sequence ID" value="KAG0571453.1"/>
    <property type="molecule type" value="Genomic_DNA"/>
</dbReference>
<evidence type="ECO:0000313" key="1">
    <source>
        <dbReference type="EMBL" id="KAG0571453.1"/>
    </source>
</evidence>
<organism evidence="1 2">
    <name type="scientific">Ceratodon purpureus</name>
    <name type="common">Fire moss</name>
    <name type="synonym">Dicranum purpureum</name>
    <dbReference type="NCBI Taxonomy" id="3225"/>
    <lineage>
        <taxon>Eukaryota</taxon>
        <taxon>Viridiplantae</taxon>
        <taxon>Streptophyta</taxon>
        <taxon>Embryophyta</taxon>
        <taxon>Bryophyta</taxon>
        <taxon>Bryophytina</taxon>
        <taxon>Bryopsida</taxon>
        <taxon>Dicranidae</taxon>
        <taxon>Pseudoditrichales</taxon>
        <taxon>Ditrichaceae</taxon>
        <taxon>Ceratodon</taxon>
    </lineage>
</organism>